<evidence type="ECO:0000259" key="7">
    <source>
        <dbReference type="Pfam" id="PF14693"/>
    </source>
</evidence>
<keyword evidence="4 5" id="KW-0687">Ribonucleoprotein</keyword>
<dbReference type="HAMAP" id="MF_01334">
    <property type="entry name" value="Ribosomal_bL25_CTC"/>
    <property type="match status" value="1"/>
</dbReference>
<organism evidence="8 9">
    <name type="scientific">Candidatus Azoamicus ciliaticola</name>
    <dbReference type="NCBI Taxonomy" id="2652803"/>
    <lineage>
        <taxon>Bacteria</taxon>
        <taxon>Pseudomonadati</taxon>
        <taxon>Pseudomonadota</taxon>
        <taxon>Gammaproteobacteria</taxon>
        <taxon>Candidatus Azoamicaceae</taxon>
        <taxon>Candidatus Azoamicus</taxon>
    </lineage>
</organism>
<dbReference type="GO" id="GO:0022625">
    <property type="term" value="C:cytosolic large ribosomal subunit"/>
    <property type="evidence" value="ECO:0007669"/>
    <property type="project" value="TreeGrafter"/>
</dbReference>
<evidence type="ECO:0000256" key="4">
    <source>
        <dbReference type="ARBA" id="ARBA00023274"/>
    </source>
</evidence>
<dbReference type="InterPro" id="IPR011035">
    <property type="entry name" value="Ribosomal_bL25/Gln-tRNA_synth"/>
</dbReference>
<dbReference type="AlphaFoldDB" id="A0A6J5JXX3"/>
<dbReference type="Proteomes" id="UP000509549">
    <property type="component" value="Chromosome"/>
</dbReference>
<evidence type="ECO:0000259" key="6">
    <source>
        <dbReference type="Pfam" id="PF01386"/>
    </source>
</evidence>
<proteinExistence type="inferred from homology"/>
<protein>
    <recommendedName>
        <fullName evidence="5">Large ribosomal subunit protein bL25</fullName>
    </recommendedName>
    <alternativeName>
        <fullName evidence="5">General stress protein CTC</fullName>
    </alternativeName>
</protein>
<evidence type="ECO:0000256" key="2">
    <source>
        <dbReference type="ARBA" id="ARBA00022884"/>
    </source>
</evidence>
<keyword evidence="1 5" id="KW-0699">rRNA-binding</keyword>
<dbReference type="InterPro" id="IPR020057">
    <property type="entry name" value="Ribosomal_bL25_b-dom"/>
</dbReference>
<keyword evidence="3 5" id="KW-0689">Ribosomal protein</keyword>
<dbReference type="InterPro" id="IPR001021">
    <property type="entry name" value="Ribosomal_bL25_long"/>
</dbReference>
<evidence type="ECO:0000256" key="1">
    <source>
        <dbReference type="ARBA" id="ARBA00022730"/>
    </source>
</evidence>
<evidence type="ECO:0000256" key="3">
    <source>
        <dbReference type="ARBA" id="ARBA00022980"/>
    </source>
</evidence>
<dbReference type="GO" id="GO:0006412">
    <property type="term" value="P:translation"/>
    <property type="evidence" value="ECO:0007669"/>
    <property type="project" value="UniProtKB-UniRule"/>
</dbReference>
<name>A0A6J5JXX3_9GAMM</name>
<comment type="function">
    <text evidence="5">This is one of the proteins that binds to the 5S RNA in the ribosome where it forms part of the central protuberance.</text>
</comment>
<dbReference type="Pfam" id="PF14693">
    <property type="entry name" value="Ribosomal_TL5_C"/>
    <property type="match status" value="1"/>
</dbReference>
<sequence>MGFLMDIVAEIRTDVGRNCNSKLRKKLKVPAVIYFSGLSIPIFFDEFYSTDIISNFNRGKNFFDILIGDKKYSVILKDFYNHPYKNCILHFDFQKVELNDVINTKVFFKFIGEKTSIGIKHGGFLIKHKLSLDIKCVRSKMPNFIEVDVTDLGVNKSVFLSDLFIPDFINIPLLNRFKGRVLIASILGPRAAEQKVLEKKVLEKKVLETKTNK</sequence>
<keyword evidence="9" id="KW-1185">Reference proteome</keyword>
<dbReference type="Pfam" id="PF01386">
    <property type="entry name" value="Ribosomal_L25p"/>
    <property type="match status" value="1"/>
</dbReference>
<dbReference type="CDD" id="cd00495">
    <property type="entry name" value="Ribosomal_L25_TL5_CTC"/>
    <property type="match status" value="1"/>
</dbReference>
<dbReference type="PANTHER" id="PTHR33284:SF1">
    <property type="entry name" value="RIBOSOMAL PROTEIN L25_GLN-TRNA SYNTHETASE, ANTI-CODON-BINDING DOMAIN-CONTAINING PROTEIN"/>
    <property type="match status" value="1"/>
</dbReference>
<dbReference type="PANTHER" id="PTHR33284">
    <property type="entry name" value="RIBOSOMAL PROTEIN L25/GLN-TRNA SYNTHETASE, ANTI-CODON-BINDING DOMAIN-CONTAINING PROTEIN"/>
    <property type="match status" value="1"/>
</dbReference>
<dbReference type="KEGG" id="acil:ESZ_00237"/>
<feature type="domain" description="Large ribosomal subunit protein bL25 beta" evidence="7">
    <location>
        <begin position="102"/>
        <end position="189"/>
    </location>
</feature>
<dbReference type="EMBL" id="LR794158">
    <property type="protein sequence ID" value="CAB3976431.1"/>
    <property type="molecule type" value="Genomic_DNA"/>
</dbReference>
<comment type="subunit">
    <text evidence="5">Part of the 50S ribosomal subunit; part of the 5S rRNA/L5/L18/L25 subcomplex. Contacts the 5S rRNA. Binds to the 5S rRNA independently of L5 and L18.</text>
</comment>
<dbReference type="GO" id="GO:0003735">
    <property type="term" value="F:structural constituent of ribosome"/>
    <property type="evidence" value="ECO:0007669"/>
    <property type="project" value="InterPro"/>
</dbReference>
<dbReference type="InterPro" id="IPR020056">
    <property type="entry name" value="Rbsml_bL25/Gln-tRNA_synth_N"/>
</dbReference>
<dbReference type="Gene3D" id="2.40.240.10">
    <property type="entry name" value="Ribosomal Protein L25, Chain P"/>
    <property type="match status" value="1"/>
</dbReference>
<comment type="similarity">
    <text evidence="5">Belongs to the bacterial ribosomal protein bL25 family. CTC subfamily.</text>
</comment>
<dbReference type="InterPro" id="IPR037121">
    <property type="entry name" value="Ribosomal_bL25_C"/>
</dbReference>
<dbReference type="InterPro" id="IPR029751">
    <property type="entry name" value="Ribosomal_L25_dom"/>
</dbReference>
<dbReference type="GO" id="GO:0008097">
    <property type="term" value="F:5S rRNA binding"/>
    <property type="evidence" value="ECO:0007669"/>
    <property type="project" value="InterPro"/>
</dbReference>
<reference evidence="8 9" key="1">
    <citation type="submission" date="2020-04" db="EMBL/GenBank/DDBJ databases">
        <authorList>
            <person name="Graf S J."/>
        </authorList>
    </citation>
    <scope>NUCLEOTIDE SEQUENCE [LARGE SCALE GENOMIC DNA]</scope>
    <source>
        <strain evidence="8">1</strain>
    </source>
</reference>
<dbReference type="Gene3D" id="2.170.120.20">
    <property type="entry name" value="Ribosomal protein L25, beta domain"/>
    <property type="match status" value="1"/>
</dbReference>
<evidence type="ECO:0000313" key="8">
    <source>
        <dbReference type="EMBL" id="CAB3976431.1"/>
    </source>
</evidence>
<evidence type="ECO:0000256" key="5">
    <source>
        <dbReference type="HAMAP-Rule" id="MF_01334"/>
    </source>
</evidence>
<gene>
    <name evidence="5 8" type="primary">rplY</name>
    <name evidence="5" type="synonym">ctc</name>
    <name evidence="8" type="ORF">ESZ_00237</name>
</gene>
<keyword evidence="2 5" id="KW-0694">RNA-binding</keyword>
<accession>A0A6J5JXX3</accession>
<dbReference type="NCBIfam" id="TIGR00731">
    <property type="entry name" value="bL25_bact_ctc"/>
    <property type="match status" value="1"/>
</dbReference>
<evidence type="ECO:0000313" key="9">
    <source>
        <dbReference type="Proteomes" id="UP000509549"/>
    </source>
</evidence>
<dbReference type="SUPFAM" id="SSF50715">
    <property type="entry name" value="Ribosomal protein L25-like"/>
    <property type="match status" value="1"/>
</dbReference>
<dbReference type="InterPro" id="IPR020930">
    <property type="entry name" value="Ribosomal_uL5_bac-type"/>
</dbReference>
<feature type="domain" description="Large ribosomal subunit protein bL25 L25" evidence="6">
    <location>
        <begin position="8"/>
        <end position="93"/>
    </location>
</feature>